<proteinExistence type="predicted"/>
<evidence type="ECO:0000256" key="1">
    <source>
        <dbReference type="SAM" id="MobiDB-lite"/>
    </source>
</evidence>
<comment type="caution">
    <text evidence="2">The sequence shown here is derived from an EMBL/GenBank/DDBJ whole genome shotgun (WGS) entry which is preliminary data.</text>
</comment>
<dbReference type="RefSeq" id="WP_087713665.1">
    <property type="nucleotide sequence ID" value="NZ_MWPH01000001.1"/>
</dbReference>
<gene>
    <name evidence="2" type="ORF">B2G88_00330</name>
</gene>
<feature type="region of interest" description="Disordered" evidence="1">
    <location>
        <begin position="173"/>
        <end position="196"/>
    </location>
</feature>
<evidence type="ECO:0000313" key="2">
    <source>
        <dbReference type="EMBL" id="OVE85312.1"/>
    </source>
</evidence>
<dbReference type="EMBL" id="MWPH01000001">
    <property type="protein sequence ID" value="OVE85312.1"/>
    <property type="molecule type" value="Genomic_DNA"/>
</dbReference>
<keyword evidence="3" id="KW-1185">Reference proteome</keyword>
<feature type="region of interest" description="Disordered" evidence="1">
    <location>
        <begin position="54"/>
        <end position="77"/>
    </location>
</feature>
<dbReference type="OrthoDB" id="343088at2157"/>
<protein>
    <submittedName>
        <fullName evidence="2">Uncharacterized protein</fullName>
    </submittedName>
</protein>
<organism evidence="2 3">
    <name type="scientific">Natronolimnobius baerhuensis</name>
    <dbReference type="NCBI Taxonomy" id="253108"/>
    <lineage>
        <taxon>Archaea</taxon>
        <taxon>Methanobacteriati</taxon>
        <taxon>Methanobacteriota</taxon>
        <taxon>Stenosarchaea group</taxon>
        <taxon>Halobacteria</taxon>
        <taxon>Halobacteriales</taxon>
        <taxon>Natrialbaceae</taxon>
        <taxon>Natronolimnobius</taxon>
    </lineage>
</organism>
<evidence type="ECO:0000313" key="3">
    <source>
        <dbReference type="Proteomes" id="UP000196084"/>
    </source>
</evidence>
<name>A0A202EAN6_9EURY</name>
<sequence length="196" mass="20946">MRDDTGPTLSVGEFVEYCQTQAGLLSGHVETMAEEADELLDEIDTMVADIRSKLEGHPNTQGTTGPSSTTEPGGEDVDISEAEELATTLEQKQAIVEAKQARMQAFQKLAANYTELAADLQSTVDDPQEAVHRIVEFEVDADAPVYFDERETLAEAAAAASEDDETAVDTALEDETVADAADIASSDDASGTDRDE</sequence>
<reference evidence="2 3" key="1">
    <citation type="submission" date="2017-02" db="EMBL/GenBank/DDBJ databases">
        <title>Natronthermophilus aegyptiacus gen. nov.,sp. nov., an aerobic, extremely halophilic alkalithermophilic archaeon isolated from the athalassohaline Wadi An Natrun, Egypt.</title>
        <authorList>
            <person name="Zhao B."/>
        </authorList>
    </citation>
    <scope>NUCLEOTIDE SEQUENCE [LARGE SCALE GENOMIC DNA]</scope>
    <source>
        <strain evidence="2 3">CGMCC 1.3597</strain>
    </source>
</reference>
<feature type="compositionally biased region" description="Low complexity" evidence="1">
    <location>
        <begin position="62"/>
        <end position="72"/>
    </location>
</feature>
<dbReference type="AlphaFoldDB" id="A0A202EAN6"/>
<accession>A0A202EAN6</accession>
<feature type="compositionally biased region" description="Low complexity" evidence="1">
    <location>
        <begin position="178"/>
        <end position="189"/>
    </location>
</feature>
<dbReference type="Proteomes" id="UP000196084">
    <property type="component" value="Unassembled WGS sequence"/>
</dbReference>